<dbReference type="GO" id="GO:0051603">
    <property type="term" value="P:proteolysis involved in protein catabolic process"/>
    <property type="evidence" value="ECO:0007669"/>
    <property type="project" value="TreeGrafter"/>
</dbReference>
<evidence type="ECO:0000256" key="3">
    <source>
        <dbReference type="ARBA" id="ARBA00022729"/>
    </source>
</evidence>
<evidence type="ECO:0000256" key="1">
    <source>
        <dbReference type="ARBA" id="ARBA00022670"/>
    </source>
</evidence>
<feature type="binding site" evidence="8">
    <location>
        <position position="130"/>
    </location>
    <ligand>
        <name>Zn(2+)</name>
        <dbReference type="ChEBI" id="CHEBI:29105"/>
        <note>catalytic</note>
    </ligand>
</feature>
<dbReference type="Gene3D" id="3.30.2010.10">
    <property type="entry name" value="Metalloproteases ('zincins'), catalytic domain"/>
    <property type="match status" value="1"/>
</dbReference>
<dbReference type="PANTHER" id="PTHR22726:SF1">
    <property type="entry name" value="METALLOENDOPEPTIDASE OMA1, MITOCHONDRIAL"/>
    <property type="match status" value="1"/>
</dbReference>
<dbReference type="EMBL" id="NTJZ01000001">
    <property type="protein sequence ID" value="PDH35367.1"/>
    <property type="molecule type" value="Genomic_DNA"/>
</dbReference>
<dbReference type="Proteomes" id="UP000219329">
    <property type="component" value="Unassembled WGS sequence"/>
</dbReference>
<evidence type="ECO:0000256" key="2">
    <source>
        <dbReference type="ARBA" id="ARBA00022723"/>
    </source>
</evidence>
<dbReference type="InterPro" id="IPR011990">
    <property type="entry name" value="TPR-like_helical_dom_sf"/>
</dbReference>
<keyword evidence="5 8" id="KW-0378">Hydrolase</keyword>
<dbReference type="InterPro" id="IPR001915">
    <property type="entry name" value="Peptidase_M48"/>
</dbReference>
<dbReference type="HAMAP" id="MF_00997">
    <property type="entry name" value="Protease_BepA"/>
    <property type="match status" value="1"/>
</dbReference>
<comment type="cofactor">
    <cofactor evidence="8">
        <name>Zn(2+)</name>
        <dbReference type="ChEBI" id="CHEBI:29105"/>
    </cofactor>
    <text evidence="8">Binds 1 zinc ion per subunit.</text>
</comment>
<dbReference type="Gene3D" id="1.25.40.10">
    <property type="entry name" value="Tetratricopeptide repeat domain"/>
    <property type="match status" value="1"/>
</dbReference>
<accession>A0A2A5WGH4</accession>
<feature type="binding site" evidence="8">
    <location>
        <position position="134"/>
    </location>
    <ligand>
        <name>Zn(2+)</name>
        <dbReference type="ChEBI" id="CHEBI:29105"/>
        <note>catalytic</note>
    </ligand>
</feature>
<feature type="active site" description="Proton donor" evidence="8">
    <location>
        <position position="200"/>
    </location>
</feature>
<feature type="binding site" evidence="8">
    <location>
        <position position="196"/>
    </location>
    <ligand>
        <name>Zn(2+)</name>
        <dbReference type="ChEBI" id="CHEBI:29105"/>
        <note>catalytic</note>
    </ligand>
</feature>
<evidence type="ECO:0000313" key="10">
    <source>
        <dbReference type="EMBL" id="PDH35367.1"/>
    </source>
</evidence>
<feature type="signal peptide" evidence="8">
    <location>
        <begin position="1"/>
        <end position="24"/>
    </location>
</feature>
<comment type="function">
    <text evidence="8">Functions as both a chaperone and a metalloprotease. Maintains the integrity of the outer membrane by promoting either the assembly or the elimination of outer membrane proteins, depending on their folding state.</text>
</comment>
<feature type="chain" id="PRO_5013407900" description="Putative beta-barrel assembly-enhancing protease" evidence="8">
    <location>
        <begin position="25"/>
        <end position="484"/>
    </location>
</feature>
<evidence type="ECO:0000256" key="8">
    <source>
        <dbReference type="HAMAP-Rule" id="MF_00997"/>
    </source>
</evidence>
<dbReference type="Pfam" id="PF01435">
    <property type="entry name" value="Peptidase_M48"/>
    <property type="match status" value="1"/>
</dbReference>
<evidence type="ECO:0000256" key="7">
    <source>
        <dbReference type="ARBA" id="ARBA00023049"/>
    </source>
</evidence>
<protein>
    <recommendedName>
        <fullName evidence="8">Putative beta-barrel assembly-enhancing protease</fullName>
        <ecNumber evidence="8">3.4.-.-</ecNumber>
    </recommendedName>
</protein>
<keyword evidence="1 8" id="KW-0645">Protease</keyword>
<keyword evidence="2 8" id="KW-0479">Metal-binding</keyword>
<gene>
    <name evidence="10" type="ORF">CNF02_01255</name>
</gene>
<dbReference type="SMART" id="SM00028">
    <property type="entry name" value="TPR"/>
    <property type="match status" value="2"/>
</dbReference>
<dbReference type="Pfam" id="PF14559">
    <property type="entry name" value="TPR_19"/>
    <property type="match status" value="1"/>
</dbReference>
<dbReference type="GO" id="GO:0016020">
    <property type="term" value="C:membrane"/>
    <property type="evidence" value="ECO:0007669"/>
    <property type="project" value="InterPro"/>
</dbReference>
<evidence type="ECO:0000259" key="9">
    <source>
        <dbReference type="Pfam" id="PF01435"/>
    </source>
</evidence>
<dbReference type="InterPro" id="IPR019734">
    <property type="entry name" value="TPR_rpt"/>
</dbReference>
<evidence type="ECO:0000256" key="5">
    <source>
        <dbReference type="ARBA" id="ARBA00022801"/>
    </source>
</evidence>
<dbReference type="InterPro" id="IPR051156">
    <property type="entry name" value="Mito/Outer_Membr_Metalloprot"/>
</dbReference>
<comment type="subcellular location">
    <subcellularLocation>
        <location evidence="8">Periplasm</location>
    </subcellularLocation>
</comment>
<sequence length="484" mass="54196" precursor="true">MRKPYLKLRIACLSLFLSSFSAYGQNLPSLGDRISGTVSLGEEFNMGQQFLAQIRRSAPTIPDALLMNYLENVTYKLASRSQLQDHRLSFVIIDSEDLNAFAAPGGIIGVNTGLFLNARTEAEFASVMAHEIAHVSQRHFARGVDEAQSGQVGQLASLLASVLIMATSDAGHGAAAISAVQGRAVENQLRFSRSNEAEADRVGQDNMFAAGFDPKAMGTLFENLSALNRFRSRPPEFLLSHPVTESRIADARGRAVRYPSREYGVNMEYQINRARVIGHYATDKNALIQENQRLLDESNTEFTRDSNRYALSVAYYENEDYAIASRILAPLLEKEPNRISYVVTQAEILTEQNESGQAIEFLTRHLEINPNNNALTIAYVNALIESRAYTEAAEMLEEHSVLRPDDHHLWFQLAETWGQAGNISKVHQSRAEYFMLNYDFRSAREQLQFALRIESDNGAAPAEQSRLRQKVKEVEDRLVALNEQ</sequence>
<dbReference type="GO" id="GO:0004222">
    <property type="term" value="F:metalloendopeptidase activity"/>
    <property type="evidence" value="ECO:0007669"/>
    <property type="project" value="InterPro"/>
</dbReference>
<keyword evidence="4 8" id="KW-0574">Periplasm</keyword>
<feature type="domain" description="Peptidase M48" evidence="9">
    <location>
        <begin position="68"/>
        <end position="254"/>
    </location>
</feature>
<dbReference type="GO" id="GO:0008270">
    <property type="term" value="F:zinc ion binding"/>
    <property type="evidence" value="ECO:0007669"/>
    <property type="project" value="UniProtKB-UniRule"/>
</dbReference>
<comment type="similarity">
    <text evidence="8">Belongs to the peptidase M48 family. BepA subfamily.</text>
</comment>
<evidence type="ECO:0000256" key="4">
    <source>
        <dbReference type="ARBA" id="ARBA00022764"/>
    </source>
</evidence>
<feature type="active site" evidence="8">
    <location>
        <position position="131"/>
    </location>
</feature>
<comment type="caution">
    <text evidence="10">The sequence shown here is derived from an EMBL/GenBank/DDBJ whole genome shotgun (WGS) entry which is preliminary data.</text>
</comment>
<keyword evidence="6 8" id="KW-0862">Zinc</keyword>
<keyword evidence="7 8" id="KW-0482">Metalloprotease</keyword>
<dbReference type="SUPFAM" id="SSF48452">
    <property type="entry name" value="TPR-like"/>
    <property type="match status" value="1"/>
</dbReference>
<proteinExistence type="inferred from homology"/>
<dbReference type="GO" id="GO:0042597">
    <property type="term" value="C:periplasmic space"/>
    <property type="evidence" value="ECO:0007669"/>
    <property type="project" value="UniProtKB-SubCell"/>
</dbReference>
<evidence type="ECO:0000313" key="11">
    <source>
        <dbReference type="Proteomes" id="UP000219329"/>
    </source>
</evidence>
<organism evidence="10 11">
    <name type="scientific">OM182 bacterium MED-G28</name>
    <dbReference type="NCBI Taxonomy" id="1986256"/>
    <lineage>
        <taxon>Bacteria</taxon>
        <taxon>Pseudomonadati</taxon>
        <taxon>Pseudomonadota</taxon>
        <taxon>Gammaproteobacteria</taxon>
        <taxon>OMG group</taxon>
        <taxon>OM182 clade</taxon>
    </lineage>
</organism>
<evidence type="ECO:0000256" key="6">
    <source>
        <dbReference type="ARBA" id="ARBA00022833"/>
    </source>
</evidence>
<dbReference type="PANTHER" id="PTHR22726">
    <property type="entry name" value="METALLOENDOPEPTIDASE OMA1"/>
    <property type="match status" value="1"/>
</dbReference>
<keyword evidence="3 8" id="KW-0732">Signal</keyword>
<dbReference type="EC" id="3.4.-.-" evidence="8"/>
<reference evidence="10 11" key="1">
    <citation type="submission" date="2017-08" db="EMBL/GenBank/DDBJ databases">
        <title>Fine stratification of microbial communities through a metagenomic profile of the photic zone.</title>
        <authorList>
            <person name="Haro-Moreno J.M."/>
            <person name="Lopez-Perez M."/>
            <person name="De La Torre J."/>
            <person name="Picazo A."/>
            <person name="Camacho A."/>
            <person name="Rodriguez-Valera F."/>
        </authorList>
    </citation>
    <scope>NUCLEOTIDE SEQUENCE [LARGE SCALE GENOMIC DNA]</scope>
    <source>
        <strain evidence="10">MED-G28</strain>
    </source>
</reference>
<dbReference type="AlphaFoldDB" id="A0A2A5WGH4"/>
<name>A0A2A5WGH4_9GAMM</name>
<dbReference type="InterPro" id="IPR030873">
    <property type="entry name" value="Protease_BepA"/>
</dbReference>